<comment type="similarity">
    <text evidence="1">Belongs to the calycin superfamily. Fatty-acid binding protein (FABP) family.</text>
</comment>
<dbReference type="PANTHER" id="PTHR22725:SF9">
    <property type="entry name" value="FATTY ACID-BINDING PROTEIN HOMOLOG 3"/>
    <property type="match status" value="1"/>
</dbReference>
<dbReference type="Gene3D" id="2.40.128.20">
    <property type="match status" value="1"/>
</dbReference>
<accession>A0A915HGM4</accession>
<proteinExistence type="inferred from homology"/>
<dbReference type="WBParaSite" id="nRc.2.0.1.t00451-RA">
    <property type="protein sequence ID" value="nRc.2.0.1.t00451-RA"/>
    <property type="gene ID" value="nRc.2.0.1.g00451"/>
</dbReference>
<dbReference type="AlphaFoldDB" id="A0A915HGM4"/>
<dbReference type="SUPFAM" id="SSF50814">
    <property type="entry name" value="Lipocalins"/>
    <property type="match status" value="1"/>
</dbReference>
<dbReference type="GO" id="GO:0008289">
    <property type="term" value="F:lipid binding"/>
    <property type="evidence" value="ECO:0007669"/>
    <property type="project" value="InterPro"/>
</dbReference>
<dbReference type="InterPro" id="IPR040094">
    <property type="entry name" value="Lbp1-4"/>
</dbReference>
<evidence type="ECO:0000256" key="1">
    <source>
        <dbReference type="ARBA" id="ARBA00008390"/>
    </source>
</evidence>
<keyword evidence="3" id="KW-1185">Reference proteome</keyword>
<evidence type="ECO:0000313" key="4">
    <source>
        <dbReference type="WBParaSite" id="nRc.2.0.1.t00451-RA"/>
    </source>
</evidence>
<evidence type="ECO:0000256" key="2">
    <source>
        <dbReference type="ARBA" id="ARBA00022448"/>
    </source>
</evidence>
<name>A0A915HGM4_ROMCU</name>
<reference evidence="4" key="1">
    <citation type="submission" date="2022-11" db="UniProtKB">
        <authorList>
            <consortium name="WormBaseParasite"/>
        </authorList>
    </citation>
    <scope>IDENTIFICATION</scope>
</reference>
<dbReference type="CDD" id="cd00742">
    <property type="entry name" value="FABP"/>
    <property type="match status" value="1"/>
</dbReference>
<dbReference type="OMA" id="TCRRWFK"/>
<dbReference type="PRINTS" id="PR00178">
    <property type="entry name" value="FATTYACIDBP"/>
</dbReference>
<dbReference type="InterPro" id="IPR012674">
    <property type="entry name" value="Calycin"/>
</dbReference>
<keyword evidence="2" id="KW-0813">Transport</keyword>
<organism evidence="3 4">
    <name type="scientific">Romanomermis culicivorax</name>
    <name type="common">Nematode worm</name>
    <dbReference type="NCBI Taxonomy" id="13658"/>
    <lineage>
        <taxon>Eukaryota</taxon>
        <taxon>Metazoa</taxon>
        <taxon>Ecdysozoa</taxon>
        <taxon>Nematoda</taxon>
        <taxon>Enoplea</taxon>
        <taxon>Dorylaimia</taxon>
        <taxon>Mermithida</taxon>
        <taxon>Mermithoidea</taxon>
        <taxon>Mermithidae</taxon>
        <taxon>Romanomermis</taxon>
    </lineage>
</organism>
<evidence type="ECO:0000313" key="3">
    <source>
        <dbReference type="Proteomes" id="UP000887565"/>
    </source>
</evidence>
<protein>
    <submittedName>
        <fullName evidence="4">Uncharacterized protein</fullName>
    </submittedName>
</protein>
<dbReference type="Proteomes" id="UP000887565">
    <property type="component" value="Unplaced"/>
</dbReference>
<dbReference type="InterPro" id="IPR000463">
    <property type="entry name" value="Fatty_acid-bd"/>
</dbReference>
<sequence>MEQYLGTWVLEKSDRFDDYLSARGVPWLIRKMMQLSTITKTFSKLDDPGKYRLVNQSHPMPKTLTWDFALNESFENFGFEGKKHKVSVNVSITFEVIDDTLYETHIRIEESDHAEKYKYTLEDSYLVLNLQHKDIHAKRFFKRKP</sequence>
<dbReference type="PANTHER" id="PTHR22725">
    <property type="entry name" value="FATTY ACID-BINDING PROTEIN HOMOLOG 1-RELATED-RELATED"/>
    <property type="match status" value="1"/>
</dbReference>